<dbReference type="Proteomes" id="UP000248597">
    <property type="component" value="Unassembled WGS sequence"/>
</dbReference>
<evidence type="ECO:0000313" key="2">
    <source>
        <dbReference type="EMBL" id="PZQ21358.1"/>
    </source>
</evidence>
<dbReference type="AlphaFoldDB" id="A0A2W5L1H0"/>
<proteinExistence type="predicted"/>
<dbReference type="InterPro" id="IPR030972">
    <property type="entry name" value="UrcA_uranyl"/>
</dbReference>
<keyword evidence="1" id="KW-0732">Signal</keyword>
<gene>
    <name evidence="2" type="ORF">DI569_12205</name>
</gene>
<accession>A0A2W5L1H0</accession>
<reference evidence="2 3" key="1">
    <citation type="submission" date="2017-08" db="EMBL/GenBank/DDBJ databases">
        <title>Infants hospitalized years apart are colonized by the same room-sourced microbial strains.</title>
        <authorList>
            <person name="Brooks B."/>
            <person name="Olm M.R."/>
            <person name="Firek B.A."/>
            <person name="Baker R."/>
            <person name="Thomas B.C."/>
            <person name="Morowitz M.J."/>
            <person name="Banfield J.F."/>
        </authorList>
    </citation>
    <scope>NUCLEOTIDE SEQUENCE [LARGE SCALE GENOMIC DNA]</scope>
    <source>
        <strain evidence="2">S2_005_003_R2_47</strain>
    </source>
</reference>
<name>A0A2W5L1H0_SPHMC</name>
<organism evidence="2 3">
    <name type="scientific">Sphingopyxis macrogoltabida</name>
    <name type="common">Sphingomonas macrogoltabidus</name>
    <dbReference type="NCBI Taxonomy" id="33050"/>
    <lineage>
        <taxon>Bacteria</taxon>
        <taxon>Pseudomonadati</taxon>
        <taxon>Pseudomonadota</taxon>
        <taxon>Alphaproteobacteria</taxon>
        <taxon>Sphingomonadales</taxon>
        <taxon>Sphingomonadaceae</taxon>
        <taxon>Sphingopyxis</taxon>
    </lineage>
</organism>
<comment type="caution">
    <text evidence="2">The sequence shown here is derived from an EMBL/GenBank/DDBJ whole genome shotgun (WGS) entry which is preliminary data.</text>
</comment>
<evidence type="ECO:0000313" key="3">
    <source>
        <dbReference type="Proteomes" id="UP000248597"/>
    </source>
</evidence>
<evidence type="ECO:0000256" key="1">
    <source>
        <dbReference type="SAM" id="SignalP"/>
    </source>
</evidence>
<feature type="signal peptide" evidence="1">
    <location>
        <begin position="1"/>
        <end position="19"/>
    </location>
</feature>
<feature type="chain" id="PRO_5015995110" description="UrcA family protein" evidence="1">
    <location>
        <begin position="20"/>
        <end position="114"/>
    </location>
</feature>
<dbReference type="NCBIfam" id="TIGR04433">
    <property type="entry name" value="UrcA_uranyl"/>
    <property type="match status" value="1"/>
</dbReference>
<sequence length="114" mass="11944">MVKLSLALLSAPLALAAIAAPVAASADETRSVVVRYDDLDLANPSGRERLTTRVANAVKNVCGTKTFNRQMLAERASAKRCEAETRVRMDGQLASLFDGAVQVADSGGIAVAAR</sequence>
<evidence type="ECO:0008006" key="4">
    <source>
        <dbReference type="Google" id="ProtNLM"/>
    </source>
</evidence>
<dbReference type="EMBL" id="QFPJ01000031">
    <property type="protein sequence ID" value="PZQ21358.1"/>
    <property type="molecule type" value="Genomic_DNA"/>
</dbReference>
<protein>
    <recommendedName>
        <fullName evidence="4">UrcA family protein</fullName>
    </recommendedName>
</protein>